<accession>A0A9P5N384</accession>
<dbReference type="InterPro" id="IPR002761">
    <property type="entry name" value="Diphthami_syn_dom"/>
</dbReference>
<evidence type="ECO:0000313" key="12">
    <source>
        <dbReference type="Proteomes" id="UP000759537"/>
    </source>
</evidence>
<dbReference type="Gene3D" id="3.90.1490.10">
    <property type="entry name" value="putative n-type atp pyrophosphatase, domain 2"/>
    <property type="match status" value="1"/>
</dbReference>
<comment type="catalytic activity">
    <reaction evidence="9">
        <text>diphthine-[translation elongation factor 2] + NH4(+) + ATP = diphthamide-[translation elongation factor 2] + AMP + diphosphate + H(+)</text>
        <dbReference type="Rhea" id="RHEA:19753"/>
        <dbReference type="Rhea" id="RHEA-COMP:10172"/>
        <dbReference type="Rhea" id="RHEA-COMP:10174"/>
        <dbReference type="ChEBI" id="CHEBI:15378"/>
        <dbReference type="ChEBI" id="CHEBI:16692"/>
        <dbReference type="ChEBI" id="CHEBI:28938"/>
        <dbReference type="ChEBI" id="CHEBI:30616"/>
        <dbReference type="ChEBI" id="CHEBI:33019"/>
        <dbReference type="ChEBI" id="CHEBI:82696"/>
        <dbReference type="ChEBI" id="CHEBI:456215"/>
        <dbReference type="EC" id="6.3.1.14"/>
    </reaction>
</comment>
<dbReference type="CDD" id="cd06155">
    <property type="entry name" value="eu_AANH_C_1"/>
    <property type="match status" value="1"/>
</dbReference>
<evidence type="ECO:0000256" key="2">
    <source>
        <dbReference type="ARBA" id="ARBA00012089"/>
    </source>
</evidence>
<evidence type="ECO:0000256" key="1">
    <source>
        <dbReference type="ARBA" id="ARBA00005156"/>
    </source>
</evidence>
<dbReference type="SUPFAM" id="SSF52402">
    <property type="entry name" value="Adenine nucleotide alpha hydrolases-like"/>
    <property type="match status" value="1"/>
</dbReference>
<gene>
    <name evidence="11" type="ORF">DFH94DRAFT_837050</name>
</gene>
<dbReference type="FunFam" id="3.90.1490.10:FF:000001">
    <property type="entry name" value="Diphthine--ammonia ligase"/>
    <property type="match status" value="1"/>
</dbReference>
<dbReference type="GO" id="GO:0017178">
    <property type="term" value="F:diphthine-ammonia ligase activity"/>
    <property type="evidence" value="ECO:0007669"/>
    <property type="project" value="UniProtKB-EC"/>
</dbReference>
<dbReference type="Pfam" id="PF01042">
    <property type="entry name" value="Ribonuc_L-PSP"/>
    <property type="match status" value="2"/>
</dbReference>
<keyword evidence="4" id="KW-0436">Ligase</keyword>
<dbReference type="InterPro" id="IPR014729">
    <property type="entry name" value="Rossmann-like_a/b/a_fold"/>
</dbReference>
<dbReference type="CDD" id="cd01994">
    <property type="entry name" value="AANH_PF0828-like"/>
    <property type="match status" value="1"/>
</dbReference>
<dbReference type="SUPFAM" id="SSF55298">
    <property type="entry name" value="YjgF-like"/>
    <property type="match status" value="2"/>
</dbReference>
<evidence type="ECO:0000256" key="8">
    <source>
        <dbReference type="ARBA" id="ARBA00031552"/>
    </source>
</evidence>
<dbReference type="AlphaFoldDB" id="A0A9P5N384"/>
<feature type="domain" description="Diphthamide synthase" evidence="10">
    <location>
        <begin position="91"/>
        <end position="242"/>
    </location>
</feature>
<protein>
    <recommendedName>
        <fullName evidence="3">Diphthine--ammonia ligase</fullName>
        <ecNumber evidence="2">6.3.1.14</ecNumber>
    </recommendedName>
    <alternativeName>
        <fullName evidence="7">Diphthamide synthase</fullName>
    </alternativeName>
    <alternativeName>
        <fullName evidence="8">Diphthamide synthetase</fullName>
    </alternativeName>
</protein>
<evidence type="ECO:0000256" key="5">
    <source>
        <dbReference type="ARBA" id="ARBA00022741"/>
    </source>
</evidence>
<dbReference type="Proteomes" id="UP000759537">
    <property type="component" value="Unassembled WGS sequence"/>
</dbReference>
<dbReference type="EMBL" id="WHVB01000003">
    <property type="protein sequence ID" value="KAF8484914.1"/>
    <property type="molecule type" value="Genomic_DNA"/>
</dbReference>
<keyword evidence="6" id="KW-0067">ATP-binding</keyword>
<dbReference type="Pfam" id="PF01902">
    <property type="entry name" value="Diphthami_syn_2"/>
    <property type="match status" value="1"/>
</dbReference>
<organism evidence="11 12">
    <name type="scientific">Russula ochroleuca</name>
    <dbReference type="NCBI Taxonomy" id="152965"/>
    <lineage>
        <taxon>Eukaryota</taxon>
        <taxon>Fungi</taxon>
        <taxon>Dikarya</taxon>
        <taxon>Basidiomycota</taxon>
        <taxon>Agaricomycotina</taxon>
        <taxon>Agaricomycetes</taxon>
        <taxon>Russulales</taxon>
        <taxon>Russulaceae</taxon>
        <taxon>Russula</taxon>
    </lineage>
</organism>
<evidence type="ECO:0000256" key="7">
    <source>
        <dbReference type="ARBA" id="ARBA00029814"/>
    </source>
</evidence>
<comment type="pathway">
    <text evidence="1">Protein modification; peptidyl-diphthamide biosynthesis.</text>
</comment>
<reference evidence="11" key="2">
    <citation type="journal article" date="2020" name="Nat. Commun.">
        <title>Large-scale genome sequencing of mycorrhizal fungi provides insights into the early evolution of symbiotic traits.</title>
        <authorList>
            <person name="Miyauchi S."/>
            <person name="Kiss E."/>
            <person name="Kuo A."/>
            <person name="Drula E."/>
            <person name="Kohler A."/>
            <person name="Sanchez-Garcia M."/>
            <person name="Morin E."/>
            <person name="Andreopoulos B."/>
            <person name="Barry K.W."/>
            <person name="Bonito G."/>
            <person name="Buee M."/>
            <person name="Carver A."/>
            <person name="Chen C."/>
            <person name="Cichocki N."/>
            <person name="Clum A."/>
            <person name="Culley D."/>
            <person name="Crous P.W."/>
            <person name="Fauchery L."/>
            <person name="Girlanda M."/>
            <person name="Hayes R.D."/>
            <person name="Keri Z."/>
            <person name="LaButti K."/>
            <person name="Lipzen A."/>
            <person name="Lombard V."/>
            <person name="Magnuson J."/>
            <person name="Maillard F."/>
            <person name="Murat C."/>
            <person name="Nolan M."/>
            <person name="Ohm R.A."/>
            <person name="Pangilinan J."/>
            <person name="Pereira M.F."/>
            <person name="Perotto S."/>
            <person name="Peter M."/>
            <person name="Pfister S."/>
            <person name="Riley R."/>
            <person name="Sitrit Y."/>
            <person name="Stielow J.B."/>
            <person name="Szollosi G."/>
            <person name="Zifcakova L."/>
            <person name="Stursova M."/>
            <person name="Spatafora J.W."/>
            <person name="Tedersoo L."/>
            <person name="Vaario L.M."/>
            <person name="Yamada A."/>
            <person name="Yan M."/>
            <person name="Wang P."/>
            <person name="Xu J."/>
            <person name="Bruns T."/>
            <person name="Baldrian P."/>
            <person name="Vilgalys R."/>
            <person name="Dunand C."/>
            <person name="Henrissat B."/>
            <person name="Grigoriev I.V."/>
            <person name="Hibbett D."/>
            <person name="Nagy L.G."/>
            <person name="Martin F.M."/>
        </authorList>
    </citation>
    <scope>NUCLEOTIDE SEQUENCE</scope>
    <source>
        <strain evidence="11">Prilba</strain>
    </source>
</reference>
<evidence type="ECO:0000256" key="4">
    <source>
        <dbReference type="ARBA" id="ARBA00022598"/>
    </source>
</evidence>
<dbReference type="InterPro" id="IPR030662">
    <property type="entry name" value="DPH6/MJ0570"/>
</dbReference>
<evidence type="ECO:0000313" key="11">
    <source>
        <dbReference type="EMBL" id="KAF8484914.1"/>
    </source>
</evidence>
<keyword evidence="12" id="KW-1185">Reference proteome</keyword>
<name>A0A9P5N384_9AGAM</name>
<dbReference type="PANTHER" id="PTHR12196">
    <property type="entry name" value="DOMAIN OF UNKNOWN FUNCTION 71 DUF71 -CONTAINING PROTEIN"/>
    <property type="match status" value="1"/>
</dbReference>
<dbReference type="NCBIfam" id="TIGR00290">
    <property type="entry name" value="MJ0570_dom"/>
    <property type="match status" value="1"/>
</dbReference>
<evidence type="ECO:0000259" key="10">
    <source>
        <dbReference type="Pfam" id="PF01902"/>
    </source>
</evidence>
<dbReference type="Gene3D" id="3.30.1330.40">
    <property type="entry name" value="RutC-like"/>
    <property type="match status" value="2"/>
</dbReference>
<dbReference type="FunFam" id="3.40.50.620:FF:000145">
    <property type="entry name" value="ATP-binding domain containing protein"/>
    <property type="match status" value="1"/>
</dbReference>
<dbReference type="Gene3D" id="3.40.50.620">
    <property type="entry name" value="HUPs"/>
    <property type="match status" value="1"/>
</dbReference>
<evidence type="ECO:0000256" key="6">
    <source>
        <dbReference type="ARBA" id="ARBA00022840"/>
    </source>
</evidence>
<dbReference type="GO" id="GO:0005524">
    <property type="term" value="F:ATP binding"/>
    <property type="evidence" value="ECO:0007669"/>
    <property type="project" value="UniProtKB-KW"/>
</dbReference>
<dbReference type="InterPro" id="IPR006175">
    <property type="entry name" value="YjgF/YER057c/UK114"/>
</dbReference>
<dbReference type="GO" id="GO:0017183">
    <property type="term" value="P:protein histidyl modification to diphthamide"/>
    <property type="evidence" value="ECO:0007669"/>
    <property type="project" value="TreeGrafter"/>
</dbReference>
<dbReference type="PANTHER" id="PTHR12196:SF2">
    <property type="entry name" value="DIPHTHINE--AMMONIA LIGASE"/>
    <property type="match status" value="1"/>
</dbReference>
<evidence type="ECO:0000256" key="9">
    <source>
        <dbReference type="ARBA" id="ARBA00048108"/>
    </source>
</evidence>
<dbReference type="InterPro" id="IPR035959">
    <property type="entry name" value="RutC-like_sf"/>
</dbReference>
<dbReference type="EC" id="6.3.1.14" evidence="2"/>
<proteinExistence type="predicted"/>
<sequence>MKYIALISGGKDSCYNLLHCHKNGHGLVAAASLGPEPGKEELDSYLYQTVGQDAIEFVARALDIPLYRRVISGTALVQDSEYGGRDARERGGVDGDETEDLYALLAHVKSQHPDARGVSVGAILSNYQRVRVEHVCQRLSLTPLSYLWQRDQAELLSEMIACGVEAVLIKVAGIGLTTKHLGKTLAEMQPTLTTLNTLYGSHICGEGGEYETLTLDCPLFKRRITLIETETVIHSDSDFATVAFLRIRGASLEPKTEQAADPAVPPLLDPPYLQAAEYIQAGLINNGQTPGRIQPQMYSKRALGIELVAPTSRHLDNWISIGNIHRDLRDASDMPLENEVRECFHILQRCLSEHSVSFSHIANMNVFISSMEDFASINAVYATYFGVSPPARACVAVDLPHPLRVTLDCTIYAEQKADDRKALHVQGMSYWAPANIGPYSQAIVVNERVFVSGQIGLVPSSMSMPSPQNLATEIPLVSQHSDRIVKALSSSSAGAGGWDGHAQVILYWVTDVEERHISYSIAAAKRLDRDATPTLFLAVRGLPKDALIEKQVLYHTGRGFSAEDEEGDDGDTAHLSCPPIYSTESFVEGDTEVRSEVSHLQHATASAAVICGKGSSNWANVSHRLKASAHLEDRLTRALSMRLFYKVTTTAEADLPPVQSLFDSSSPAVTPVPCRCIRTRDQSDWEYALCILSA</sequence>
<comment type="caution">
    <text evidence="11">The sequence shown here is derived from an EMBL/GenBank/DDBJ whole genome shotgun (WGS) entry which is preliminary data.</text>
</comment>
<dbReference type="OrthoDB" id="686384at2759"/>
<reference evidence="11" key="1">
    <citation type="submission" date="2019-10" db="EMBL/GenBank/DDBJ databases">
        <authorList>
            <consortium name="DOE Joint Genome Institute"/>
            <person name="Kuo A."/>
            <person name="Miyauchi S."/>
            <person name="Kiss E."/>
            <person name="Drula E."/>
            <person name="Kohler A."/>
            <person name="Sanchez-Garcia M."/>
            <person name="Andreopoulos B."/>
            <person name="Barry K.W."/>
            <person name="Bonito G."/>
            <person name="Buee M."/>
            <person name="Carver A."/>
            <person name="Chen C."/>
            <person name="Cichocki N."/>
            <person name="Clum A."/>
            <person name="Culley D."/>
            <person name="Crous P.W."/>
            <person name="Fauchery L."/>
            <person name="Girlanda M."/>
            <person name="Hayes R."/>
            <person name="Keri Z."/>
            <person name="LaButti K."/>
            <person name="Lipzen A."/>
            <person name="Lombard V."/>
            <person name="Magnuson J."/>
            <person name="Maillard F."/>
            <person name="Morin E."/>
            <person name="Murat C."/>
            <person name="Nolan M."/>
            <person name="Ohm R."/>
            <person name="Pangilinan J."/>
            <person name="Pereira M."/>
            <person name="Perotto S."/>
            <person name="Peter M."/>
            <person name="Riley R."/>
            <person name="Sitrit Y."/>
            <person name="Stielow B."/>
            <person name="Szollosi G."/>
            <person name="Zifcakova L."/>
            <person name="Stursova M."/>
            <person name="Spatafora J.W."/>
            <person name="Tedersoo L."/>
            <person name="Vaario L.-M."/>
            <person name="Yamada A."/>
            <person name="Yan M."/>
            <person name="Wang P."/>
            <person name="Xu J."/>
            <person name="Bruns T."/>
            <person name="Baldrian P."/>
            <person name="Vilgalys R."/>
            <person name="Henrissat B."/>
            <person name="Grigoriev I.V."/>
            <person name="Hibbett D."/>
            <person name="Nagy L.G."/>
            <person name="Martin F.M."/>
        </authorList>
    </citation>
    <scope>NUCLEOTIDE SEQUENCE</scope>
    <source>
        <strain evidence="11">Prilba</strain>
    </source>
</reference>
<keyword evidence="5" id="KW-0547">Nucleotide-binding</keyword>
<evidence type="ECO:0000256" key="3">
    <source>
        <dbReference type="ARBA" id="ARBA00018426"/>
    </source>
</evidence>